<evidence type="ECO:0000313" key="2">
    <source>
        <dbReference type="Proteomes" id="UP000195321"/>
    </source>
</evidence>
<proteinExistence type="predicted"/>
<reference evidence="1 2" key="1">
    <citation type="submission" date="2017-02" db="EMBL/GenBank/DDBJ databases">
        <title>Bacillus pseudomycoides isolate FSL K6-0042.</title>
        <authorList>
            <person name="Kovac J."/>
        </authorList>
    </citation>
    <scope>NUCLEOTIDE SEQUENCE [LARGE SCALE GENOMIC DNA]</scope>
    <source>
        <strain evidence="1 2">FSL K6-0042</strain>
    </source>
</reference>
<dbReference type="EMBL" id="MWPX01000001">
    <property type="protein sequence ID" value="OUM50550.1"/>
    <property type="molecule type" value="Genomic_DNA"/>
</dbReference>
<accession>A0A1Y3MQ70</accession>
<sequence>MKNGRRCKYTPSLRRNLIVYWIGCFSKSCGLSLVILFMSLYIEELGIDDVNKLA</sequence>
<dbReference type="Proteomes" id="UP000195321">
    <property type="component" value="Unassembled WGS sequence"/>
</dbReference>
<protein>
    <submittedName>
        <fullName evidence="1">MFS transporter</fullName>
    </submittedName>
</protein>
<comment type="caution">
    <text evidence="1">The sequence shown here is derived from an EMBL/GenBank/DDBJ whole genome shotgun (WGS) entry which is preliminary data.</text>
</comment>
<gene>
    <name evidence="1" type="ORF">BW425_01120</name>
</gene>
<organism evidence="1 2">
    <name type="scientific">Bacillus pseudomycoides</name>
    <dbReference type="NCBI Taxonomy" id="64104"/>
    <lineage>
        <taxon>Bacteria</taxon>
        <taxon>Bacillati</taxon>
        <taxon>Bacillota</taxon>
        <taxon>Bacilli</taxon>
        <taxon>Bacillales</taxon>
        <taxon>Bacillaceae</taxon>
        <taxon>Bacillus</taxon>
        <taxon>Bacillus cereus group</taxon>
    </lineage>
</organism>
<evidence type="ECO:0000313" key="1">
    <source>
        <dbReference type="EMBL" id="OUM50550.1"/>
    </source>
</evidence>
<name>A0A1Y3MQ70_9BACI</name>
<dbReference type="AlphaFoldDB" id="A0A1Y3MQ70"/>